<dbReference type="InterPro" id="IPR011517">
    <property type="entry name" value="RNA_pol_sigma70_ECF-like"/>
</dbReference>
<sequence>MADASSKSLTEWLTAWRAGDGRAFAGILDASYGELRQIAAERLARSGPLTLTAHDLLHEALAKVMVGKPDFRNRAHFAATLSLLMRSIVVDHARARAADKRGGQLARVTLTQSVAEEGHNLIDVVELHEALERLAGQDPRSAEVLHLSYFGGLNQDEIAELFQVSVKTIERDLRFARAWLFEALGGH</sequence>
<dbReference type="NCBIfam" id="TIGR02937">
    <property type="entry name" value="sigma70-ECF"/>
    <property type="match status" value="1"/>
</dbReference>
<dbReference type="GO" id="GO:0006352">
    <property type="term" value="P:DNA-templated transcription initiation"/>
    <property type="evidence" value="ECO:0007669"/>
    <property type="project" value="InterPro"/>
</dbReference>
<keyword evidence="3" id="KW-0731">Sigma factor</keyword>
<keyword evidence="4" id="KW-0804">Transcription</keyword>
<dbReference type="OrthoDB" id="6023540at2"/>
<dbReference type="CDD" id="cd06171">
    <property type="entry name" value="Sigma70_r4"/>
    <property type="match status" value="1"/>
</dbReference>
<proteinExistence type="inferred from homology"/>
<keyword evidence="2" id="KW-0805">Transcription regulation</keyword>
<dbReference type="InterPro" id="IPR036388">
    <property type="entry name" value="WH-like_DNA-bd_sf"/>
</dbReference>
<dbReference type="Gene3D" id="1.10.1740.10">
    <property type="match status" value="1"/>
</dbReference>
<dbReference type="InterPro" id="IPR013325">
    <property type="entry name" value="RNA_pol_sigma_r2"/>
</dbReference>
<reference evidence="6 7" key="2">
    <citation type="submission" date="2018-03" db="EMBL/GenBank/DDBJ databases">
        <authorList>
            <person name="Keele B.F."/>
        </authorList>
    </citation>
    <scope>NUCLEOTIDE SEQUENCE [LARGE SCALE GENOMIC DNA]</scope>
    <source>
        <strain evidence="6 7">D13</strain>
    </source>
</reference>
<name>A0A2P1PLW9_9GAMM</name>
<evidence type="ECO:0000313" key="7">
    <source>
        <dbReference type="Proteomes" id="UP000241074"/>
    </source>
</evidence>
<evidence type="ECO:0000259" key="5">
    <source>
        <dbReference type="Pfam" id="PF07638"/>
    </source>
</evidence>
<dbReference type="Pfam" id="PF07638">
    <property type="entry name" value="Sigma70_ECF"/>
    <property type="match status" value="1"/>
</dbReference>
<evidence type="ECO:0000256" key="4">
    <source>
        <dbReference type="ARBA" id="ARBA00023163"/>
    </source>
</evidence>
<organism evidence="6 7">
    <name type="scientific">Ahniella affigens</name>
    <dbReference type="NCBI Taxonomy" id="2021234"/>
    <lineage>
        <taxon>Bacteria</taxon>
        <taxon>Pseudomonadati</taxon>
        <taxon>Pseudomonadota</taxon>
        <taxon>Gammaproteobacteria</taxon>
        <taxon>Lysobacterales</taxon>
        <taxon>Rhodanobacteraceae</taxon>
        <taxon>Ahniella</taxon>
    </lineage>
</organism>
<comment type="similarity">
    <text evidence="1">Belongs to the sigma-70 factor family. ECF subfamily.</text>
</comment>
<dbReference type="GO" id="GO:0016987">
    <property type="term" value="F:sigma factor activity"/>
    <property type="evidence" value="ECO:0007669"/>
    <property type="project" value="UniProtKB-KW"/>
</dbReference>
<evidence type="ECO:0000313" key="6">
    <source>
        <dbReference type="EMBL" id="AVP95829.1"/>
    </source>
</evidence>
<evidence type="ECO:0000256" key="3">
    <source>
        <dbReference type="ARBA" id="ARBA00023082"/>
    </source>
</evidence>
<dbReference type="SUPFAM" id="SSF88946">
    <property type="entry name" value="Sigma2 domain of RNA polymerase sigma factors"/>
    <property type="match status" value="1"/>
</dbReference>
<dbReference type="NCBIfam" id="TIGR02999">
    <property type="entry name" value="Sig-70_X6"/>
    <property type="match status" value="1"/>
</dbReference>
<dbReference type="InterPro" id="IPR013324">
    <property type="entry name" value="RNA_pol_sigma_r3/r4-like"/>
</dbReference>
<dbReference type="PANTHER" id="PTHR43133">
    <property type="entry name" value="RNA POLYMERASE ECF-TYPE SIGMA FACTO"/>
    <property type="match status" value="1"/>
</dbReference>
<dbReference type="Proteomes" id="UP000241074">
    <property type="component" value="Chromosome"/>
</dbReference>
<dbReference type="InterPro" id="IPR053812">
    <property type="entry name" value="HTH_Sigma70_ECF-like"/>
</dbReference>
<evidence type="ECO:0000256" key="2">
    <source>
        <dbReference type="ARBA" id="ARBA00023015"/>
    </source>
</evidence>
<reference evidence="6 7" key="1">
    <citation type="submission" date="2018-03" db="EMBL/GenBank/DDBJ databases">
        <title>Ahniella affigens gen. nov., sp. nov., a gammaproteobacterium isolated from sandy soil near a stream.</title>
        <authorList>
            <person name="Ko Y."/>
            <person name="Kim J.-H."/>
        </authorList>
    </citation>
    <scope>NUCLEOTIDE SEQUENCE [LARGE SCALE GENOMIC DNA]</scope>
    <source>
        <strain evidence="6 7">D13</strain>
    </source>
</reference>
<dbReference type="EMBL" id="CP027860">
    <property type="protein sequence ID" value="AVP95829.1"/>
    <property type="molecule type" value="Genomic_DNA"/>
</dbReference>
<protein>
    <submittedName>
        <fullName evidence="6">RNA polymerase subunit sigma-24</fullName>
    </submittedName>
</protein>
<dbReference type="SUPFAM" id="SSF88659">
    <property type="entry name" value="Sigma3 and sigma4 domains of RNA polymerase sigma factors"/>
    <property type="match status" value="1"/>
</dbReference>
<feature type="domain" description="RNA polymerase sigma-70 ECF-like HTH" evidence="5">
    <location>
        <begin position="7"/>
        <end position="184"/>
    </location>
</feature>
<accession>A0A2P1PLW9</accession>
<dbReference type="KEGG" id="xba:C7S18_00820"/>
<dbReference type="InterPro" id="IPR039425">
    <property type="entry name" value="RNA_pol_sigma-70-like"/>
</dbReference>
<dbReference type="AlphaFoldDB" id="A0A2P1PLW9"/>
<dbReference type="InterPro" id="IPR014284">
    <property type="entry name" value="RNA_pol_sigma-70_dom"/>
</dbReference>
<gene>
    <name evidence="6" type="ORF">C7S18_00820</name>
</gene>
<dbReference type="RefSeq" id="WP_106889758.1">
    <property type="nucleotide sequence ID" value="NZ_CP027860.1"/>
</dbReference>
<keyword evidence="7" id="KW-1185">Reference proteome</keyword>
<evidence type="ECO:0000256" key="1">
    <source>
        <dbReference type="ARBA" id="ARBA00010641"/>
    </source>
</evidence>
<dbReference type="PANTHER" id="PTHR43133:SF39">
    <property type="entry name" value="SIMILAR TO RNA POLYMERASE SIGMA-E FACTOR"/>
    <property type="match status" value="1"/>
</dbReference>
<dbReference type="Gene3D" id="1.10.10.10">
    <property type="entry name" value="Winged helix-like DNA-binding domain superfamily/Winged helix DNA-binding domain"/>
    <property type="match status" value="1"/>
</dbReference>